<proteinExistence type="inferred from homology"/>
<dbReference type="Pfam" id="PF14707">
    <property type="entry name" value="Sulfatase_C"/>
    <property type="match status" value="1"/>
</dbReference>
<dbReference type="GO" id="GO:0004065">
    <property type="term" value="F:arylsulfatase activity"/>
    <property type="evidence" value="ECO:0007669"/>
    <property type="project" value="TreeGrafter"/>
</dbReference>
<dbReference type="EMBL" id="FPHC01000039">
    <property type="protein sequence ID" value="SFV56194.1"/>
    <property type="molecule type" value="Genomic_DNA"/>
</dbReference>
<dbReference type="Pfam" id="PF00884">
    <property type="entry name" value="Sulfatase"/>
    <property type="match status" value="1"/>
</dbReference>
<dbReference type="PANTHER" id="PTHR42693:SF53">
    <property type="entry name" value="ENDO-4-O-SULFATASE"/>
    <property type="match status" value="1"/>
</dbReference>
<organism evidence="6">
    <name type="scientific">hydrothermal vent metagenome</name>
    <dbReference type="NCBI Taxonomy" id="652676"/>
    <lineage>
        <taxon>unclassified sequences</taxon>
        <taxon>metagenomes</taxon>
        <taxon>ecological metagenomes</taxon>
    </lineage>
</organism>
<evidence type="ECO:0000256" key="1">
    <source>
        <dbReference type="ARBA" id="ARBA00008779"/>
    </source>
</evidence>
<dbReference type="InterPro" id="IPR024607">
    <property type="entry name" value="Sulfatase_CS"/>
</dbReference>
<dbReference type="PANTHER" id="PTHR42693">
    <property type="entry name" value="ARYLSULFATASE FAMILY MEMBER"/>
    <property type="match status" value="1"/>
</dbReference>
<evidence type="ECO:0000256" key="3">
    <source>
        <dbReference type="ARBA" id="ARBA00022801"/>
    </source>
</evidence>
<reference evidence="6" key="1">
    <citation type="submission" date="2016-10" db="EMBL/GenBank/DDBJ databases">
        <authorList>
            <person name="de Groot N.N."/>
        </authorList>
    </citation>
    <scope>NUCLEOTIDE SEQUENCE</scope>
</reference>
<feature type="domain" description="Sulfatase N-terminal" evidence="5">
    <location>
        <begin position="72"/>
        <end position="410"/>
    </location>
</feature>
<evidence type="ECO:0000256" key="2">
    <source>
        <dbReference type="ARBA" id="ARBA00022723"/>
    </source>
</evidence>
<dbReference type="InterPro" id="IPR000917">
    <property type="entry name" value="Sulfatase_N"/>
</dbReference>
<dbReference type="PROSITE" id="PS00523">
    <property type="entry name" value="SULFATASE_1"/>
    <property type="match status" value="1"/>
</dbReference>
<keyword evidence="2" id="KW-0479">Metal-binding</keyword>
<dbReference type="AlphaFoldDB" id="A0A1W1BRT4"/>
<comment type="similarity">
    <text evidence="1">Belongs to the sulfatase family.</text>
</comment>
<evidence type="ECO:0000256" key="4">
    <source>
        <dbReference type="ARBA" id="ARBA00022837"/>
    </source>
</evidence>
<keyword evidence="4" id="KW-0106">Calcium</keyword>
<dbReference type="SUPFAM" id="SSF53649">
    <property type="entry name" value="Alkaline phosphatase-like"/>
    <property type="match status" value="1"/>
</dbReference>
<sequence length="537" mass="59439">MKLKSKVITGMTSLLFIMSSSSLMAGSDEAKSPFDKTVQDAPYLEPYIPRPKQEESAQKKLKALQDKFGRKPNILILLTDDMGWGDPGAFGGGVAIGAPTPNIDKLAAEGLKLTSVYSQPTCTPTRAALMTGRIPTRSGLTRPILTGEHPKVNPWASEVTAASILSNSGYRTALVGKWHLGEQDGSYPFQVGYDEYFGVLSVVSEFSQQFDERLYPDMVLRPERVAALRKVSKAAITTGVKGGKLKIAKELKSIEDLGQLDQEFAKYSEDFIRRAIKDKKPFYLVHAFSRVHNDNYPAKGYAGKSPAGFPYKDAVIEIDDITKRLMDILEETGQLENTLVIFTSDNGANEDLSPDGGYQPWRGGKGTTWEGGVRVPGIAYWPGMIAKGRQSDGLFDLTDLFNTSLAVAGVADKIPSKQYIDGIDQTSFLLADDGQSKRNAVFMYSENNLMAVRWMEYKIHFKVMLTKAPRRNLDETIVADVGMSPWVYNLYMDPKEQASSGHSRFEWGLPQVMQLVGRHVGTFQKYPRKDIGLMAKP</sequence>
<dbReference type="GO" id="GO:0046872">
    <property type="term" value="F:metal ion binding"/>
    <property type="evidence" value="ECO:0007669"/>
    <property type="project" value="UniProtKB-KW"/>
</dbReference>
<name>A0A1W1BRT4_9ZZZZ</name>
<dbReference type="PROSITE" id="PS00149">
    <property type="entry name" value="SULFATASE_2"/>
    <property type="match status" value="1"/>
</dbReference>
<dbReference type="EC" id="3.1.6.6" evidence="6"/>
<dbReference type="Gene3D" id="3.30.1120.10">
    <property type="match status" value="1"/>
</dbReference>
<gene>
    <name evidence="6" type="ORF">MNB_SV-6-1662</name>
</gene>
<protein>
    <submittedName>
        <fullName evidence="6">Choline-sulfatase</fullName>
        <ecNumber evidence="6">3.1.6.6</ecNumber>
    </submittedName>
</protein>
<keyword evidence="3 6" id="KW-0378">Hydrolase</keyword>
<accession>A0A1W1BRT4</accession>
<evidence type="ECO:0000313" key="6">
    <source>
        <dbReference type="EMBL" id="SFV56194.1"/>
    </source>
</evidence>
<dbReference type="InterPro" id="IPR050738">
    <property type="entry name" value="Sulfatase"/>
</dbReference>
<dbReference type="CDD" id="cd16142">
    <property type="entry name" value="ARS_like"/>
    <property type="match status" value="1"/>
</dbReference>
<dbReference type="Gene3D" id="3.40.720.10">
    <property type="entry name" value="Alkaline Phosphatase, subunit A"/>
    <property type="match status" value="1"/>
</dbReference>
<evidence type="ECO:0000259" key="5">
    <source>
        <dbReference type="Pfam" id="PF00884"/>
    </source>
</evidence>
<dbReference type="GO" id="GO:0047753">
    <property type="term" value="F:choline-sulfatase activity"/>
    <property type="evidence" value="ECO:0007669"/>
    <property type="project" value="UniProtKB-EC"/>
</dbReference>
<dbReference type="InterPro" id="IPR017850">
    <property type="entry name" value="Alkaline_phosphatase_core_sf"/>
</dbReference>